<feature type="domain" description="Fe2OG dioxygenase" evidence="9">
    <location>
        <begin position="581"/>
        <end position="681"/>
    </location>
</feature>
<keyword evidence="8" id="KW-0284">Flavonoid biosynthesis</keyword>
<comment type="similarity">
    <text evidence="2">Belongs to the iron/ascorbate-dependent oxidoreductase family.</text>
</comment>
<dbReference type="Pfam" id="PF03171">
    <property type="entry name" value="2OG-FeII_Oxy"/>
    <property type="match status" value="2"/>
</dbReference>
<proteinExistence type="inferred from homology"/>
<evidence type="ECO:0000256" key="7">
    <source>
        <dbReference type="ARBA" id="ARBA00023004"/>
    </source>
</evidence>
<evidence type="ECO:0000256" key="1">
    <source>
        <dbReference type="ARBA" id="ARBA00001961"/>
    </source>
</evidence>
<dbReference type="GO" id="GO:0046872">
    <property type="term" value="F:metal ion binding"/>
    <property type="evidence" value="ECO:0007669"/>
    <property type="project" value="UniProtKB-KW"/>
</dbReference>
<dbReference type="InterPro" id="IPR005123">
    <property type="entry name" value="Oxoglu/Fe-dep_dioxygenase_dom"/>
</dbReference>
<gene>
    <name evidence="10" type="primary">FL_3</name>
    <name evidence="10" type="ORF">CK203_012579</name>
</gene>
<dbReference type="SUPFAM" id="SSF51197">
    <property type="entry name" value="Clavaminate synthase-like"/>
    <property type="match status" value="2"/>
</dbReference>
<evidence type="ECO:0000256" key="8">
    <source>
        <dbReference type="ARBA" id="ARBA00023241"/>
    </source>
</evidence>
<evidence type="ECO:0000256" key="4">
    <source>
        <dbReference type="ARBA" id="ARBA00022896"/>
    </source>
</evidence>
<evidence type="ECO:0000313" key="10">
    <source>
        <dbReference type="EMBL" id="RVX22439.1"/>
    </source>
</evidence>
<evidence type="ECO:0000256" key="5">
    <source>
        <dbReference type="ARBA" id="ARBA00022964"/>
    </source>
</evidence>
<comment type="caution">
    <text evidence="10">The sequence shown here is derived from an EMBL/GenBank/DDBJ whole genome shotgun (WGS) entry which is preliminary data.</text>
</comment>
<dbReference type="GO" id="GO:0031418">
    <property type="term" value="F:L-ascorbic acid binding"/>
    <property type="evidence" value="ECO:0007669"/>
    <property type="project" value="UniProtKB-KW"/>
</dbReference>
<protein>
    <submittedName>
        <fullName evidence="10">Flavonol synthase/flavanone 3-hydroxylase</fullName>
    </submittedName>
</protein>
<name>A0A438KML7_VITVI</name>
<dbReference type="Proteomes" id="UP000288805">
    <property type="component" value="Unassembled WGS sequence"/>
</dbReference>
<dbReference type="FunFam" id="2.60.120.330:FF:000009">
    <property type="entry name" value="Flavonol synthase"/>
    <property type="match status" value="2"/>
</dbReference>
<keyword evidence="6" id="KW-0560">Oxidoreductase</keyword>
<dbReference type="GO" id="GO:0009813">
    <property type="term" value="P:flavonoid biosynthetic process"/>
    <property type="evidence" value="ECO:0007669"/>
    <property type="project" value="UniProtKB-KW"/>
</dbReference>
<dbReference type="GO" id="GO:0051213">
    <property type="term" value="F:dioxygenase activity"/>
    <property type="evidence" value="ECO:0007669"/>
    <property type="project" value="UniProtKB-KW"/>
</dbReference>
<feature type="domain" description="Fe2OG dioxygenase" evidence="9">
    <location>
        <begin position="196"/>
        <end position="296"/>
    </location>
</feature>
<organism evidence="10 11">
    <name type="scientific">Vitis vinifera</name>
    <name type="common">Grape</name>
    <dbReference type="NCBI Taxonomy" id="29760"/>
    <lineage>
        <taxon>Eukaryota</taxon>
        <taxon>Viridiplantae</taxon>
        <taxon>Streptophyta</taxon>
        <taxon>Embryophyta</taxon>
        <taxon>Tracheophyta</taxon>
        <taxon>Spermatophyta</taxon>
        <taxon>Magnoliopsida</taxon>
        <taxon>eudicotyledons</taxon>
        <taxon>Gunneridae</taxon>
        <taxon>Pentapetalae</taxon>
        <taxon>rosids</taxon>
        <taxon>Vitales</taxon>
        <taxon>Vitaceae</taxon>
        <taxon>Viteae</taxon>
        <taxon>Vitis</taxon>
    </lineage>
</organism>
<dbReference type="EMBL" id="QGNW01000003">
    <property type="protein sequence ID" value="RVX22439.1"/>
    <property type="molecule type" value="Genomic_DNA"/>
</dbReference>
<evidence type="ECO:0000256" key="2">
    <source>
        <dbReference type="ARBA" id="ARBA00008056"/>
    </source>
</evidence>
<accession>A0A438KML7</accession>
<dbReference type="AlphaFoldDB" id="A0A438KML7"/>
<reference evidence="10 11" key="1">
    <citation type="journal article" date="2018" name="PLoS Genet.">
        <title>Population sequencing reveals clonal diversity and ancestral inbreeding in the grapevine cultivar Chardonnay.</title>
        <authorList>
            <person name="Roach M.J."/>
            <person name="Johnson D.L."/>
            <person name="Bohlmann J."/>
            <person name="van Vuuren H.J."/>
            <person name="Jones S.J."/>
            <person name="Pretorius I.S."/>
            <person name="Schmidt S.A."/>
            <person name="Borneman A.R."/>
        </authorList>
    </citation>
    <scope>NUCLEOTIDE SEQUENCE [LARGE SCALE GENOMIC DNA]</scope>
    <source>
        <strain evidence="11">cv. Chardonnay</strain>
        <tissue evidence="10">Leaf</tissue>
    </source>
</reference>
<keyword evidence="3" id="KW-0479">Metal-binding</keyword>
<keyword evidence="4" id="KW-0847">Vitamin C</keyword>
<keyword evidence="5" id="KW-0223">Dioxygenase</keyword>
<evidence type="ECO:0000256" key="6">
    <source>
        <dbReference type="ARBA" id="ARBA00023002"/>
    </source>
</evidence>
<dbReference type="InterPro" id="IPR026992">
    <property type="entry name" value="DIOX_N"/>
</dbReference>
<dbReference type="InterPro" id="IPR050231">
    <property type="entry name" value="Iron_ascorbate_oxido_reductase"/>
</dbReference>
<dbReference type="GO" id="GO:0046148">
    <property type="term" value="P:pigment biosynthetic process"/>
    <property type="evidence" value="ECO:0007669"/>
    <property type="project" value="UniProtKB-ARBA"/>
</dbReference>
<dbReference type="InterPro" id="IPR027443">
    <property type="entry name" value="IPNS-like_sf"/>
</dbReference>
<evidence type="ECO:0000313" key="11">
    <source>
        <dbReference type="Proteomes" id="UP000288805"/>
    </source>
</evidence>
<keyword evidence="7" id="KW-0408">Iron</keyword>
<evidence type="ECO:0000256" key="3">
    <source>
        <dbReference type="ARBA" id="ARBA00022723"/>
    </source>
</evidence>
<sequence>MAVERVQTIAFSSILVDTIPPEFIRSEKEQPALTTCLGCIPQVPTIDFSDPDEGNLTRLIAEASSEWGMFQIVNHGIPSEVITNLKKAGKEFFELPQEEKELYAKPPDSKSIEGYGSKLQKEVEGKKAWVDHLFHNIWPPSAINYQYWPKNPPSYRAVNEEYCKWVQPVGHRLLSLLSLGLGLEKNELKENVGGDELKYLLKINYYPPCPRPDLALGVVAHTDMSSITILVPNEVQGLQVFRDDHWFDVKYIPDALVIHIGDQLEILSNGKYKSVLHRTTVTKEITRMSWPVFLEPPSELAIGPLPKLINEKNPPKYQKKKYCDYVYCKLNKIAQTKYCRYCLGTDCTVAMIRGLGDRRELHPCICPAIESYSYQLRLSHFCRTANGHRESASHCLFVLIEGTIPPEFIRSEKEQPAITTFHGYVPQVPTIDFSDPDEANLTRLIAVASMEWGIFQIVNHGIPFHVITSLQKVGREFFELSQEEKELYAKPPDSKSIEGYGTKLQKEVEGKKAWVDHLFHKVWPPSAINYHFWPKNPPSYRDANEEYTKCLRGVADRLFSRLSLGLGLDEDELKKSVGGDELTYLLKINYYPPCPRPDLALGVVAHTDMSSITMLVPNEVQGLQVFRDDHWFDVKYIPNALVIHIGDQLEILSNGKYKSVLHRTTVNKEMTRMSWPVFLEPPPELAIGPLSKLINEENHQNTRRRSTAIMCIVSLTRFPVNYGRVNI</sequence>
<comment type="cofactor">
    <cofactor evidence="1">
        <name>L-ascorbate</name>
        <dbReference type="ChEBI" id="CHEBI:38290"/>
    </cofactor>
</comment>
<dbReference type="PROSITE" id="PS51471">
    <property type="entry name" value="FE2OG_OXY"/>
    <property type="match status" value="2"/>
</dbReference>
<dbReference type="PANTHER" id="PTHR47990">
    <property type="entry name" value="2-OXOGLUTARATE (2OG) AND FE(II)-DEPENDENT OXYGENASE SUPERFAMILY PROTEIN-RELATED"/>
    <property type="match status" value="1"/>
</dbReference>
<evidence type="ECO:0000259" key="9">
    <source>
        <dbReference type="PROSITE" id="PS51471"/>
    </source>
</evidence>
<dbReference type="Gene3D" id="2.60.120.330">
    <property type="entry name" value="B-lactam Antibiotic, Isopenicillin N Synthase, Chain"/>
    <property type="match status" value="2"/>
</dbReference>
<dbReference type="InterPro" id="IPR044861">
    <property type="entry name" value="IPNS-like_FE2OG_OXY"/>
</dbReference>
<dbReference type="Pfam" id="PF14226">
    <property type="entry name" value="DIOX_N"/>
    <property type="match status" value="2"/>
</dbReference>